<dbReference type="Pfam" id="PF20428">
    <property type="entry name" value="Sey1_3HB"/>
    <property type="match status" value="1"/>
</dbReference>
<comment type="caution">
    <text evidence="4">The sequence shown here is derived from an EMBL/GenBank/DDBJ whole genome shotgun (WGS) entry which is preliminary data.</text>
</comment>
<evidence type="ECO:0000256" key="1">
    <source>
        <dbReference type="SAM" id="MobiDB-lite"/>
    </source>
</evidence>
<feature type="domain" description="Sey1/RHD3-like three-helix bundle" evidence="3">
    <location>
        <begin position="4"/>
        <end position="172"/>
    </location>
</feature>
<feature type="compositionally biased region" description="Low complexity" evidence="1">
    <location>
        <begin position="196"/>
        <end position="223"/>
    </location>
</feature>
<dbReference type="PANTHER" id="PTHR45923">
    <property type="entry name" value="PROTEIN SEY1"/>
    <property type="match status" value="1"/>
</dbReference>
<dbReference type="EMBL" id="LIHL02000007">
    <property type="protein sequence ID" value="KAF5466452.1"/>
    <property type="molecule type" value="Genomic_DNA"/>
</dbReference>
<dbReference type="AlphaFoldDB" id="A0A833XHD4"/>
<sequence length="223" mass="24404">MVVTRLNDDDNDSIENTLSVALVDSANAAVKDRSITTFDPLASSTWEEVPPSRTLITPVQCKSLWRQFKAETEYSVSQAIAAQEANKRNNNWLPPPWAIVALMVLGFNEFMTLLRNPLYLGVIFVAFLLMKALWVQLDISGEFRHGALPGLISLSSKFLPTVMNLLKRLAEEGQIPAANDPQRNHSLESKSFRNGVSTSSDTSSSTASSEVTSSESSSPAKAD</sequence>
<reference evidence="4" key="1">
    <citation type="submission" date="2015-10" db="EMBL/GenBank/DDBJ databases">
        <authorList>
            <person name="Martinez-Garcia P.J."/>
            <person name="Crepeau M.W."/>
            <person name="Puiu D."/>
            <person name="Gonzalez-Ibeas D."/>
            <person name="Whalen J."/>
            <person name="Stevens K."/>
            <person name="Paul R."/>
            <person name="Butterfield T."/>
            <person name="Britton M."/>
            <person name="Reagan R."/>
            <person name="Chakraborty S."/>
            <person name="Walawage S.L."/>
            <person name="Vasquez-Gross H.A."/>
            <person name="Cardeno C."/>
            <person name="Famula R."/>
            <person name="Pratt K."/>
            <person name="Kuruganti S."/>
            <person name="Aradhya M.K."/>
            <person name="Leslie C.A."/>
            <person name="Dandekar A.M."/>
            <person name="Salzberg S.L."/>
            <person name="Wegrzyn J.L."/>
            <person name="Langley C.H."/>
            <person name="Neale D.B."/>
        </authorList>
    </citation>
    <scope>NUCLEOTIDE SEQUENCE</scope>
    <source>
        <tissue evidence="4">Leaves</tissue>
    </source>
</reference>
<dbReference type="InterPro" id="IPR008803">
    <property type="entry name" value="RHD3/Sey1"/>
</dbReference>
<dbReference type="PANTHER" id="PTHR45923:SF2">
    <property type="entry name" value="PROTEIN SEY1"/>
    <property type="match status" value="1"/>
</dbReference>
<feature type="transmembrane region" description="Helical" evidence="2">
    <location>
        <begin position="117"/>
        <end position="135"/>
    </location>
</feature>
<feature type="region of interest" description="Disordered" evidence="1">
    <location>
        <begin position="176"/>
        <end position="223"/>
    </location>
</feature>
<evidence type="ECO:0000313" key="5">
    <source>
        <dbReference type="Proteomes" id="UP000619265"/>
    </source>
</evidence>
<dbReference type="InterPro" id="IPR046758">
    <property type="entry name" value="Sey1/RHD3-like_3HB"/>
</dbReference>
<reference evidence="4" key="2">
    <citation type="submission" date="2020-03" db="EMBL/GenBank/DDBJ databases">
        <title>Walnut 2.0.</title>
        <authorList>
            <person name="Marrano A."/>
            <person name="Britton M."/>
            <person name="Zimin A.V."/>
            <person name="Zaini P.A."/>
            <person name="Workman R."/>
            <person name="Puiu D."/>
            <person name="Bianco L."/>
            <person name="Allen B.J."/>
            <person name="Troggio M."/>
            <person name="Leslie C.A."/>
            <person name="Timp W."/>
            <person name="Dendekar A."/>
            <person name="Salzberg S.L."/>
            <person name="Neale D.B."/>
        </authorList>
    </citation>
    <scope>NUCLEOTIDE SEQUENCE</scope>
    <source>
        <tissue evidence="4">Leaves</tissue>
    </source>
</reference>
<keyword evidence="2" id="KW-0472">Membrane</keyword>
<organism evidence="4 5">
    <name type="scientific">Juglans regia</name>
    <name type="common">English walnut</name>
    <dbReference type="NCBI Taxonomy" id="51240"/>
    <lineage>
        <taxon>Eukaryota</taxon>
        <taxon>Viridiplantae</taxon>
        <taxon>Streptophyta</taxon>
        <taxon>Embryophyta</taxon>
        <taxon>Tracheophyta</taxon>
        <taxon>Spermatophyta</taxon>
        <taxon>Magnoliopsida</taxon>
        <taxon>eudicotyledons</taxon>
        <taxon>Gunneridae</taxon>
        <taxon>Pentapetalae</taxon>
        <taxon>rosids</taxon>
        <taxon>fabids</taxon>
        <taxon>Fagales</taxon>
        <taxon>Juglandaceae</taxon>
        <taxon>Juglans</taxon>
    </lineage>
</organism>
<evidence type="ECO:0000259" key="3">
    <source>
        <dbReference type="Pfam" id="PF20428"/>
    </source>
</evidence>
<evidence type="ECO:0000256" key="2">
    <source>
        <dbReference type="SAM" id="Phobius"/>
    </source>
</evidence>
<feature type="compositionally biased region" description="Basic and acidic residues" evidence="1">
    <location>
        <begin position="182"/>
        <end position="191"/>
    </location>
</feature>
<protein>
    <recommendedName>
        <fullName evidence="3">Sey1/RHD3-like three-helix bundle domain-containing protein</fullName>
    </recommendedName>
</protein>
<evidence type="ECO:0000313" key="4">
    <source>
        <dbReference type="EMBL" id="KAF5466452.1"/>
    </source>
</evidence>
<gene>
    <name evidence="4" type="ORF">F2P56_016375</name>
</gene>
<proteinExistence type="predicted"/>
<keyword evidence="2" id="KW-0812">Transmembrane</keyword>
<keyword evidence="2" id="KW-1133">Transmembrane helix</keyword>
<dbReference type="Gramene" id="Jr07_28330_p1">
    <property type="protein sequence ID" value="cds.Jr07_28330_p1"/>
    <property type="gene ID" value="Jr07_28330"/>
</dbReference>
<name>A0A833XHD4_JUGRE</name>
<accession>A0A833XHD4</accession>
<feature type="transmembrane region" description="Helical" evidence="2">
    <location>
        <begin position="92"/>
        <end position="111"/>
    </location>
</feature>
<dbReference type="Proteomes" id="UP000619265">
    <property type="component" value="Unassembled WGS sequence"/>
</dbReference>